<evidence type="ECO:0000313" key="1">
    <source>
        <dbReference type="EMBL" id="BAS96305.1"/>
    </source>
</evidence>
<dbReference type="Gramene" id="Os06t0163100-00">
    <property type="protein sequence ID" value="Os06t0163100-00"/>
    <property type="gene ID" value="Os06g0163100"/>
</dbReference>
<accession>A0A0N7KLK9</accession>
<organism evidence="1 2">
    <name type="scientific">Oryza sativa subsp. japonica</name>
    <name type="common">Rice</name>
    <dbReference type="NCBI Taxonomy" id="39947"/>
    <lineage>
        <taxon>Eukaryota</taxon>
        <taxon>Viridiplantae</taxon>
        <taxon>Streptophyta</taxon>
        <taxon>Embryophyta</taxon>
        <taxon>Tracheophyta</taxon>
        <taxon>Spermatophyta</taxon>
        <taxon>Magnoliopsida</taxon>
        <taxon>Liliopsida</taxon>
        <taxon>Poales</taxon>
        <taxon>Poaceae</taxon>
        <taxon>BOP clade</taxon>
        <taxon>Oryzoideae</taxon>
        <taxon>Oryzeae</taxon>
        <taxon>Oryzinae</taxon>
        <taxon>Oryza</taxon>
        <taxon>Oryza sativa</taxon>
    </lineage>
</organism>
<name>A0A0N7KLK9_ORYSJ</name>
<sequence>MPAARCADEATLPLRYQLLSSSHLSPLHPPRYSLYQQEAFLLKDARLQYQMNKHQTEVSTLQWKEILGPCTEGCPQDAWCGTGWCYWCWTGLGGEKYQSH</sequence>
<dbReference type="PaxDb" id="39947-A0A0N7KLK9"/>
<reference evidence="2" key="1">
    <citation type="journal article" date="2005" name="Nature">
        <title>The map-based sequence of the rice genome.</title>
        <authorList>
            <consortium name="International rice genome sequencing project (IRGSP)"/>
            <person name="Matsumoto T."/>
            <person name="Wu J."/>
            <person name="Kanamori H."/>
            <person name="Katayose Y."/>
            <person name="Fujisawa M."/>
            <person name="Namiki N."/>
            <person name="Mizuno H."/>
            <person name="Yamamoto K."/>
            <person name="Antonio B.A."/>
            <person name="Baba T."/>
            <person name="Sakata K."/>
            <person name="Nagamura Y."/>
            <person name="Aoki H."/>
            <person name="Arikawa K."/>
            <person name="Arita K."/>
            <person name="Bito T."/>
            <person name="Chiden Y."/>
            <person name="Fujitsuka N."/>
            <person name="Fukunaka R."/>
            <person name="Hamada M."/>
            <person name="Harada C."/>
            <person name="Hayashi A."/>
            <person name="Hijishita S."/>
            <person name="Honda M."/>
            <person name="Hosokawa S."/>
            <person name="Ichikawa Y."/>
            <person name="Idonuma A."/>
            <person name="Iijima M."/>
            <person name="Ikeda M."/>
            <person name="Ikeno M."/>
            <person name="Ito K."/>
            <person name="Ito S."/>
            <person name="Ito T."/>
            <person name="Ito Y."/>
            <person name="Ito Y."/>
            <person name="Iwabuchi A."/>
            <person name="Kamiya K."/>
            <person name="Karasawa W."/>
            <person name="Kurita K."/>
            <person name="Katagiri S."/>
            <person name="Kikuta A."/>
            <person name="Kobayashi H."/>
            <person name="Kobayashi N."/>
            <person name="Machita K."/>
            <person name="Maehara T."/>
            <person name="Masukawa M."/>
            <person name="Mizubayashi T."/>
            <person name="Mukai Y."/>
            <person name="Nagasaki H."/>
            <person name="Nagata Y."/>
            <person name="Naito S."/>
            <person name="Nakashima M."/>
            <person name="Nakama Y."/>
            <person name="Nakamichi Y."/>
            <person name="Nakamura M."/>
            <person name="Meguro A."/>
            <person name="Negishi M."/>
            <person name="Ohta I."/>
            <person name="Ohta T."/>
            <person name="Okamoto M."/>
            <person name="Ono N."/>
            <person name="Saji S."/>
            <person name="Sakaguchi M."/>
            <person name="Sakai K."/>
            <person name="Shibata M."/>
            <person name="Shimokawa T."/>
            <person name="Song J."/>
            <person name="Takazaki Y."/>
            <person name="Terasawa K."/>
            <person name="Tsugane M."/>
            <person name="Tsuji K."/>
            <person name="Ueda S."/>
            <person name="Waki K."/>
            <person name="Yamagata H."/>
            <person name="Yamamoto M."/>
            <person name="Yamamoto S."/>
            <person name="Yamane H."/>
            <person name="Yoshiki S."/>
            <person name="Yoshihara R."/>
            <person name="Yukawa K."/>
            <person name="Zhong H."/>
            <person name="Yano M."/>
            <person name="Yuan Q."/>
            <person name="Ouyang S."/>
            <person name="Liu J."/>
            <person name="Jones K.M."/>
            <person name="Gansberger K."/>
            <person name="Moffat K."/>
            <person name="Hill J."/>
            <person name="Bera J."/>
            <person name="Fadrosh D."/>
            <person name="Jin S."/>
            <person name="Johri S."/>
            <person name="Kim M."/>
            <person name="Overton L."/>
            <person name="Reardon M."/>
            <person name="Tsitrin T."/>
            <person name="Vuong H."/>
            <person name="Weaver B."/>
            <person name="Ciecko A."/>
            <person name="Tallon L."/>
            <person name="Jackson J."/>
            <person name="Pai G."/>
            <person name="Aken S.V."/>
            <person name="Utterback T."/>
            <person name="Reidmuller S."/>
            <person name="Feldblyum T."/>
            <person name="Hsiao J."/>
            <person name="Zismann V."/>
            <person name="Iobst S."/>
            <person name="de Vazeille A.R."/>
            <person name="Buell C.R."/>
            <person name="Ying K."/>
            <person name="Li Y."/>
            <person name="Lu T."/>
            <person name="Huang Y."/>
            <person name="Zhao Q."/>
            <person name="Feng Q."/>
            <person name="Zhang L."/>
            <person name="Zhu J."/>
            <person name="Weng Q."/>
            <person name="Mu J."/>
            <person name="Lu Y."/>
            <person name="Fan D."/>
            <person name="Liu Y."/>
            <person name="Guan J."/>
            <person name="Zhang Y."/>
            <person name="Yu S."/>
            <person name="Liu X."/>
            <person name="Zhang Y."/>
            <person name="Hong G."/>
            <person name="Han B."/>
            <person name="Choisne N."/>
            <person name="Demange N."/>
            <person name="Orjeda G."/>
            <person name="Samain S."/>
            <person name="Cattolico L."/>
            <person name="Pelletier E."/>
            <person name="Couloux A."/>
            <person name="Segurens B."/>
            <person name="Wincker P."/>
            <person name="D'Hont A."/>
            <person name="Scarpelli C."/>
            <person name="Weissenbach J."/>
            <person name="Salanoubat M."/>
            <person name="Quetier F."/>
            <person name="Yu Y."/>
            <person name="Kim H.R."/>
            <person name="Rambo T."/>
            <person name="Currie J."/>
            <person name="Collura K."/>
            <person name="Luo M."/>
            <person name="Yang T."/>
            <person name="Ammiraju J.S.S."/>
            <person name="Engler F."/>
            <person name="Soderlund C."/>
            <person name="Wing R.A."/>
            <person name="Palmer L.E."/>
            <person name="de la Bastide M."/>
            <person name="Spiegel L."/>
            <person name="Nascimento L."/>
            <person name="Zutavern T."/>
            <person name="O'Shaughnessy A."/>
            <person name="Dike S."/>
            <person name="Dedhia N."/>
            <person name="Preston R."/>
            <person name="Balija V."/>
            <person name="McCombie W.R."/>
            <person name="Chow T."/>
            <person name="Chen H."/>
            <person name="Chung M."/>
            <person name="Chen C."/>
            <person name="Shaw J."/>
            <person name="Wu H."/>
            <person name="Hsiao K."/>
            <person name="Chao Y."/>
            <person name="Chu M."/>
            <person name="Cheng C."/>
            <person name="Hour A."/>
            <person name="Lee P."/>
            <person name="Lin S."/>
            <person name="Lin Y."/>
            <person name="Liou J."/>
            <person name="Liu S."/>
            <person name="Hsing Y."/>
            <person name="Raghuvanshi S."/>
            <person name="Mohanty A."/>
            <person name="Bharti A.K."/>
            <person name="Gaur A."/>
            <person name="Gupta V."/>
            <person name="Kumar D."/>
            <person name="Ravi V."/>
            <person name="Vij S."/>
            <person name="Kapur A."/>
            <person name="Khurana P."/>
            <person name="Khurana P."/>
            <person name="Khurana J.P."/>
            <person name="Tyagi A.K."/>
            <person name="Gaikwad K."/>
            <person name="Singh A."/>
            <person name="Dalal V."/>
            <person name="Srivastava S."/>
            <person name="Dixit A."/>
            <person name="Pal A.K."/>
            <person name="Ghazi I.A."/>
            <person name="Yadav M."/>
            <person name="Pandit A."/>
            <person name="Bhargava A."/>
            <person name="Sureshbabu K."/>
            <person name="Batra K."/>
            <person name="Sharma T.R."/>
            <person name="Mohapatra T."/>
            <person name="Singh N.K."/>
            <person name="Messing J."/>
            <person name="Nelson A.B."/>
            <person name="Fuks G."/>
            <person name="Kavchok S."/>
            <person name="Keizer G."/>
            <person name="Linton E."/>
            <person name="Llaca V."/>
            <person name="Song R."/>
            <person name="Tanyolac B."/>
            <person name="Young S."/>
            <person name="Ho-Il K."/>
            <person name="Hahn J.H."/>
            <person name="Sangsakoo G."/>
            <person name="Vanavichit A."/>
            <person name="de Mattos Luiz.A.T."/>
            <person name="Zimmer P.D."/>
            <person name="Malone G."/>
            <person name="Dellagostin O."/>
            <person name="de Oliveira A.C."/>
            <person name="Bevan M."/>
            <person name="Bancroft I."/>
            <person name="Minx P."/>
            <person name="Cordum H."/>
            <person name="Wilson R."/>
            <person name="Cheng Z."/>
            <person name="Jin W."/>
            <person name="Jiang J."/>
            <person name="Leong S.A."/>
            <person name="Iwama H."/>
            <person name="Gojobori T."/>
            <person name="Itoh T."/>
            <person name="Niimura Y."/>
            <person name="Fujii Y."/>
            <person name="Habara T."/>
            <person name="Sakai H."/>
            <person name="Sato Y."/>
            <person name="Wilson G."/>
            <person name="Kumar K."/>
            <person name="McCouch S."/>
            <person name="Juretic N."/>
            <person name="Hoen D."/>
            <person name="Wright S."/>
            <person name="Bruskiewich R."/>
            <person name="Bureau T."/>
            <person name="Miyao A."/>
            <person name="Hirochika H."/>
            <person name="Nishikawa T."/>
            <person name="Kadowaki K."/>
            <person name="Sugiura M."/>
            <person name="Burr B."/>
            <person name="Sasaki T."/>
        </authorList>
    </citation>
    <scope>NUCLEOTIDE SEQUENCE [LARGE SCALE GENOMIC DNA]</scope>
    <source>
        <strain evidence="2">cv. Nipponbare</strain>
    </source>
</reference>
<dbReference type="Proteomes" id="UP000059680">
    <property type="component" value="Chromosome 6"/>
</dbReference>
<dbReference type="EMBL" id="AP014962">
    <property type="protein sequence ID" value="BAS96305.1"/>
    <property type="molecule type" value="Genomic_DNA"/>
</dbReference>
<evidence type="ECO:0000313" key="2">
    <source>
        <dbReference type="Proteomes" id="UP000059680"/>
    </source>
</evidence>
<proteinExistence type="predicted"/>
<dbReference type="InParanoid" id="A0A0N7KLK9"/>
<keyword evidence="2" id="KW-1185">Reference proteome</keyword>
<reference evidence="1 2" key="2">
    <citation type="journal article" date="2013" name="Plant Cell Physiol.">
        <title>Rice Annotation Project Database (RAP-DB): an integrative and interactive database for rice genomics.</title>
        <authorList>
            <person name="Sakai H."/>
            <person name="Lee S.S."/>
            <person name="Tanaka T."/>
            <person name="Numa H."/>
            <person name="Kim J."/>
            <person name="Kawahara Y."/>
            <person name="Wakimoto H."/>
            <person name="Yang C.C."/>
            <person name="Iwamoto M."/>
            <person name="Abe T."/>
            <person name="Yamada Y."/>
            <person name="Muto A."/>
            <person name="Inokuchi H."/>
            <person name="Ikemura T."/>
            <person name="Matsumoto T."/>
            <person name="Sasaki T."/>
            <person name="Itoh T."/>
        </authorList>
    </citation>
    <scope>NUCLEOTIDE SEQUENCE [LARGE SCALE GENOMIC DNA]</scope>
    <source>
        <strain evidence="2">cv. Nipponbare</strain>
    </source>
</reference>
<reference evidence="1 2" key="3">
    <citation type="journal article" date="2013" name="Rice">
        <title>Improvement of the Oryza sativa Nipponbare reference genome using next generation sequence and optical map data.</title>
        <authorList>
            <person name="Kawahara Y."/>
            <person name="de la Bastide M."/>
            <person name="Hamilton J.P."/>
            <person name="Kanamori H."/>
            <person name="McCombie W.R."/>
            <person name="Ouyang S."/>
            <person name="Schwartz D.C."/>
            <person name="Tanaka T."/>
            <person name="Wu J."/>
            <person name="Zhou S."/>
            <person name="Childs K.L."/>
            <person name="Davidson R.M."/>
            <person name="Lin H."/>
            <person name="Quesada-Ocampo L."/>
            <person name="Vaillancourt B."/>
            <person name="Sakai H."/>
            <person name="Lee S.S."/>
            <person name="Kim J."/>
            <person name="Numa H."/>
            <person name="Itoh T."/>
            <person name="Buell C.R."/>
            <person name="Matsumoto T."/>
        </authorList>
    </citation>
    <scope>NUCLEOTIDE SEQUENCE [LARGE SCALE GENOMIC DNA]</scope>
    <source>
        <strain evidence="2">cv. Nipponbare</strain>
    </source>
</reference>
<dbReference type="AlphaFoldDB" id="A0A0N7KLK9"/>
<gene>
    <name evidence="1" type="ordered locus">Os06g0163100</name>
    <name evidence="1" type="ORF">OSNPB_060163100</name>
</gene>
<protein>
    <submittedName>
        <fullName evidence="1">Os06g0163100 protein</fullName>
    </submittedName>
</protein>